<dbReference type="Pfam" id="PF04773">
    <property type="entry name" value="FecR"/>
    <property type="match status" value="1"/>
</dbReference>
<dbReference type="PANTHER" id="PTHR30273:SF2">
    <property type="entry name" value="PROTEIN FECR"/>
    <property type="match status" value="1"/>
</dbReference>
<dbReference type="Proteomes" id="UP000482634">
    <property type="component" value="Unassembled WGS sequence"/>
</dbReference>
<evidence type="ECO:0000259" key="2">
    <source>
        <dbReference type="Pfam" id="PF16220"/>
    </source>
</evidence>
<evidence type="ECO:0000313" key="3">
    <source>
        <dbReference type="EMBL" id="NER64832.1"/>
    </source>
</evidence>
<protein>
    <submittedName>
        <fullName evidence="3">DUF4880 domain-containing protein</fullName>
    </submittedName>
</protein>
<evidence type="ECO:0000313" key="4">
    <source>
        <dbReference type="Proteomes" id="UP000482634"/>
    </source>
</evidence>
<name>A0A6B3NN53_9PSED</name>
<dbReference type="EMBL" id="JAAHBU010000185">
    <property type="protein sequence ID" value="NER64832.1"/>
    <property type="molecule type" value="Genomic_DNA"/>
</dbReference>
<evidence type="ECO:0000259" key="1">
    <source>
        <dbReference type="Pfam" id="PF04773"/>
    </source>
</evidence>
<feature type="domain" description="FecR protein" evidence="1">
    <location>
        <begin position="114"/>
        <end position="168"/>
    </location>
</feature>
<sequence length="251" mass="27952">MATLDPLQRAALEQAALWRARLNADAVGDADRQAWQTWHDAHEQHRWAWQQVAQVQQRLGQLPAGLAGRALDLTTQRAAVGRRGVLKGMLLLAGTAGLGWAGYREVRHAPWAADYHTRVGKRQALTLADGTQLELNTDTALDVRFDSQQRLLVLRQGEVMITSAPDQAGRRCGCRPPTARSRHWAPVFWCAATVTAVLRSWRCTRGTWAYCPVMMWAGRWSVRGSRYVLPTPGSCWGRRLIPIAMPGARAC</sequence>
<dbReference type="PANTHER" id="PTHR30273">
    <property type="entry name" value="PERIPLASMIC SIGNAL SENSOR AND SIGMA FACTOR ACTIVATOR FECR-RELATED"/>
    <property type="match status" value="1"/>
</dbReference>
<organism evidence="3 4">
    <name type="scientific">Pseudomonas brassicae</name>
    <dbReference type="NCBI Taxonomy" id="2708063"/>
    <lineage>
        <taxon>Bacteria</taxon>
        <taxon>Pseudomonadati</taxon>
        <taxon>Pseudomonadota</taxon>
        <taxon>Gammaproteobacteria</taxon>
        <taxon>Pseudomonadales</taxon>
        <taxon>Pseudomonadaceae</taxon>
        <taxon>Pseudomonas</taxon>
    </lineage>
</organism>
<comment type="caution">
    <text evidence="3">The sequence shown here is derived from an EMBL/GenBank/DDBJ whole genome shotgun (WGS) entry which is preliminary data.</text>
</comment>
<feature type="domain" description="FecR N-terminal" evidence="2">
    <location>
        <begin position="13"/>
        <end position="55"/>
    </location>
</feature>
<keyword evidence="4" id="KW-1185">Reference proteome</keyword>
<dbReference type="InterPro" id="IPR012373">
    <property type="entry name" value="Ferrdict_sens_TM"/>
</dbReference>
<reference evidence="3 4" key="1">
    <citation type="submission" date="2020-02" db="EMBL/GenBank/DDBJ databases">
        <title>Broccoli isolated Pseudomonas sp.</title>
        <authorList>
            <person name="Fujikawa T."/>
            <person name="Sawada H."/>
        </authorList>
    </citation>
    <scope>NUCLEOTIDE SEQUENCE [LARGE SCALE GENOMIC DNA]</scope>
    <source>
        <strain evidence="3 4">MAFF212427</strain>
    </source>
</reference>
<dbReference type="InterPro" id="IPR032623">
    <property type="entry name" value="FecR_N"/>
</dbReference>
<proteinExistence type="predicted"/>
<dbReference type="AlphaFoldDB" id="A0A6B3NN53"/>
<dbReference type="InterPro" id="IPR006860">
    <property type="entry name" value="FecR"/>
</dbReference>
<accession>A0A6B3NN53</accession>
<gene>
    <name evidence="3" type="ORF">G3436_14330</name>
</gene>
<dbReference type="GO" id="GO:0016989">
    <property type="term" value="F:sigma factor antagonist activity"/>
    <property type="evidence" value="ECO:0007669"/>
    <property type="project" value="TreeGrafter"/>
</dbReference>
<dbReference type="Pfam" id="PF16220">
    <property type="entry name" value="DUF4880"/>
    <property type="match status" value="1"/>
</dbReference>
<dbReference type="Gene3D" id="2.60.120.1440">
    <property type="match status" value="1"/>
</dbReference>